<dbReference type="OrthoDB" id="187143at2157"/>
<feature type="compositionally biased region" description="Basic and acidic residues" evidence="1">
    <location>
        <begin position="143"/>
        <end position="171"/>
    </location>
</feature>
<reference evidence="3" key="1">
    <citation type="submission" date="2016-10" db="EMBL/GenBank/DDBJ databases">
        <authorList>
            <person name="Varghese N."/>
        </authorList>
    </citation>
    <scope>NUCLEOTIDE SEQUENCE [LARGE SCALE GENOMIC DNA]</scope>
    <source>
        <strain evidence="3">CGMCC 1.12284</strain>
    </source>
</reference>
<organism evidence="2 3">
    <name type="scientific">Natrinema salifodinae</name>
    <dbReference type="NCBI Taxonomy" id="1202768"/>
    <lineage>
        <taxon>Archaea</taxon>
        <taxon>Methanobacteriati</taxon>
        <taxon>Methanobacteriota</taxon>
        <taxon>Stenosarchaea group</taxon>
        <taxon>Halobacteria</taxon>
        <taxon>Halobacteriales</taxon>
        <taxon>Natrialbaceae</taxon>
        <taxon>Natrinema</taxon>
    </lineage>
</organism>
<dbReference type="AlphaFoldDB" id="A0A1I0Q4A2"/>
<feature type="region of interest" description="Disordered" evidence="1">
    <location>
        <begin position="120"/>
        <end position="171"/>
    </location>
</feature>
<dbReference type="EMBL" id="FOIS01000004">
    <property type="protein sequence ID" value="SEW21725.1"/>
    <property type="molecule type" value="Genomic_DNA"/>
</dbReference>
<sequence length="200" mass="22443">MSNDRARNMVSRSIEGVETLVSTESGEIFVDVSASNPRYIRVEEGDTVQEGDIRSRTPDELASESLRKWTVETIGPETIIGADRETGERREWDRESLEQKLAIGGLSTNLTDFERVKVSGGADASNGDEPGSDEVSVTVYGNDSRKFTETYRRIDGDGDGDERRLELTESDERVERFEPELRERFDQAVELALRNEGYAV</sequence>
<dbReference type="RefSeq" id="WP_049989668.1">
    <property type="nucleotide sequence ID" value="NZ_FOIS01000004.1"/>
</dbReference>
<accession>A0A1I0Q4A2</accession>
<evidence type="ECO:0000313" key="2">
    <source>
        <dbReference type="EMBL" id="SEW21725.1"/>
    </source>
</evidence>
<name>A0A1I0Q4A2_9EURY</name>
<feature type="region of interest" description="Disordered" evidence="1">
    <location>
        <begin position="43"/>
        <end position="62"/>
    </location>
</feature>
<keyword evidence="3" id="KW-1185">Reference proteome</keyword>
<dbReference type="Proteomes" id="UP000183275">
    <property type="component" value="Unassembled WGS sequence"/>
</dbReference>
<gene>
    <name evidence="2" type="ORF">SAMN05216285_3052</name>
</gene>
<evidence type="ECO:0000313" key="3">
    <source>
        <dbReference type="Proteomes" id="UP000183275"/>
    </source>
</evidence>
<dbReference type="STRING" id="1202768.SAMN05216285_3052"/>
<evidence type="ECO:0000256" key="1">
    <source>
        <dbReference type="SAM" id="MobiDB-lite"/>
    </source>
</evidence>
<protein>
    <submittedName>
        <fullName evidence="2">Uncharacterized protein</fullName>
    </submittedName>
</protein>
<dbReference type="eggNOG" id="ENOG502N5H7">
    <property type="taxonomic scope" value="Archaea"/>
</dbReference>
<proteinExistence type="predicted"/>
<feature type="compositionally biased region" description="Basic and acidic residues" evidence="1">
    <location>
        <begin position="51"/>
        <end position="62"/>
    </location>
</feature>